<dbReference type="RefSeq" id="WP_144310065.1">
    <property type="nucleotide sequence ID" value="NZ_VMNK01000013.1"/>
</dbReference>
<dbReference type="InterPro" id="IPR015422">
    <property type="entry name" value="PyrdxlP-dep_Trfase_small"/>
</dbReference>
<dbReference type="CDD" id="cd00616">
    <property type="entry name" value="AHBA_syn"/>
    <property type="match status" value="1"/>
</dbReference>
<proteinExistence type="inferred from homology"/>
<dbReference type="GO" id="GO:0030170">
    <property type="term" value="F:pyridoxal phosphate binding"/>
    <property type="evidence" value="ECO:0007669"/>
    <property type="project" value="TreeGrafter"/>
</dbReference>
<dbReference type="Pfam" id="PF01041">
    <property type="entry name" value="DegT_DnrJ_EryC1"/>
    <property type="match status" value="1"/>
</dbReference>
<protein>
    <submittedName>
        <fullName evidence="5">UDP-4-amino-4, 6-dideoxy-N-acetyl-beta-L-altrosamine transaminase</fullName>
        <ecNumber evidence="5">2.6.1.92</ecNumber>
    </submittedName>
</protein>
<dbReference type="OrthoDB" id="9804264at2"/>
<evidence type="ECO:0000256" key="3">
    <source>
        <dbReference type="PIRSR" id="PIRSR000390-2"/>
    </source>
</evidence>
<sequence length="392" mass="41756">MIPYGKHHIEEDDIAAVVDVLRSGLLTQGPAVESFERAVAEYVGVKHAVAVSSGTAALHLAALAAGVGPGTTLITSPITFVASANAGLYAGGKVAFADIDPDSINMSPAALEASLGANPDTKAIVPVHFAGLPCDMPAIKSLADKAGAVVIEDAAHALGATYPDGTRVGCCGHSLMTIFSFHPVKAIAAGEGGMVTTNDDAVYRRLIRLRSHGINKLDDPLLLKDQAYADGIQNPWYYEMQELGFHYRITDIQCALGLSQFGKLDAFLDRRRALVRRYDAAFGGNVHCRPAQICGRDASAHHLYVLRVRFDDLATTRSAFMASLRAQGVGSQVHYIPVPSHPVYRALGADPAACPNATSYYSQALSIPLFVDLTDAEQRHVIETITNLVKPK</sequence>
<evidence type="ECO:0000313" key="6">
    <source>
        <dbReference type="Proteomes" id="UP000319502"/>
    </source>
</evidence>
<organism evidence="5 6">
    <name type="scientific">Denitromonas halophila</name>
    <dbReference type="NCBI Taxonomy" id="1629404"/>
    <lineage>
        <taxon>Bacteria</taxon>
        <taxon>Pseudomonadati</taxon>
        <taxon>Pseudomonadota</taxon>
        <taxon>Betaproteobacteria</taxon>
        <taxon>Rhodocyclales</taxon>
        <taxon>Zoogloeaceae</taxon>
        <taxon>Denitromonas</taxon>
    </lineage>
</organism>
<dbReference type="GO" id="GO:0000271">
    <property type="term" value="P:polysaccharide biosynthetic process"/>
    <property type="evidence" value="ECO:0007669"/>
    <property type="project" value="TreeGrafter"/>
</dbReference>
<dbReference type="InterPro" id="IPR000653">
    <property type="entry name" value="DegT/StrS_aminotransferase"/>
</dbReference>
<name>A0A557QN65_9RHOO</name>
<evidence type="ECO:0000313" key="5">
    <source>
        <dbReference type="EMBL" id="TVO54351.1"/>
    </source>
</evidence>
<dbReference type="NCBIfam" id="TIGR03588">
    <property type="entry name" value="PseC"/>
    <property type="match status" value="1"/>
</dbReference>
<dbReference type="AlphaFoldDB" id="A0A557QN65"/>
<accession>A0A557QN65</accession>
<keyword evidence="3 4" id="KW-0663">Pyridoxal phosphate</keyword>
<dbReference type="InterPro" id="IPR015424">
    <property type="entry name" value="PyrdxlP-dep_Trfase"/>
</dbReference>
<reference evidence="5 6" key="1">
    <citation type="submission" date="2019-07" db="EMBL/GenBank/DDBJ databases">
        <title>The pathways for chlorine oxyanion respiration interact through the shared metabolite chlorate.</title>
        <authorList>
            <person name="Barnum T.P."/>
            <person name="Cheng Y."/>
            <person name="Hill K.A."/>
            <person name="Lucas L.N."/>
            <person name="Carlson H.K."/>
            <person name="Coates J.D."/>
        </authorList>
    </citation>
    <scope>NUCLEOTIDE SEQUENCE [LARGE SCALE GENOMIC DNA]</scope>
    <source>
        <strain evidence="5 6">SFB-3</strain>
    </source>
</reference>
<evidence type="ECO:0000256" key="4">
    <source>
        <dbReference type="RuleBase" id="RU004508"/>
    </source>
</evidence>
<keyword evidence="5" id="KW-0032">Aminotransferase</keyword>
<dbReference type="InterPro" id="IPR020026">
    <property type="entry name" value="PseC"/>
</dbReference>
<comment type="caution">
    <text evidence="5">The sequence shown here is derived from an EMBL/GenBank/DDBJ whole genome shotgun (WGS) entry which is preliminary data.</text>
</comment>
<evidence type="ECO:0000256" key="1">
    <source>
        <dbReference type="ARBA" id="ARBA00037999"/>
    </source>
</evidence>
<dbReference type="InterPro" id="IPR015421">
    <property type="entry name" value="PyrdxlP-dep_Trfase_major"/>
</dbReference>
<dbReference type="Proteomes" id="UP000319502">
    <property type="component" value="Unassembled WGS sequence"/>
</dbReference>
<dbReference type="SUPFAM" id="SSF53383">
    <property type="entry name" value="PLP-dependent transferases"/>
    <property type="match status" value="1"/>
</dbReference>
<dbReference type="EC" id="2.6.1.92" evidence="5"/>
<feature type="active site" description="Proton acceptor" evidence="2">
    <location>
        <position position="185"/>
    </location>
</feature>
<evidence type="ECO:0000256" key="2">
    <source>
        <dbReference type="PIRSR" id="PIRSR000390-1"/>
    </source>
</evidence>
<dbReference type="PIRSF" id="PIRSF000390">
    <property type="entry name" value="PLP_StrS"/>
    <property type="match status" value="1"/>
</dbReference>
<dbReference type="EMBL" id="VMNK01000013">
    <property type="protein sequence ID" value="TVO54351.1"/>
    <property type="molecule type" value="Genomic_DNA"/>
</dbReference>
<keyword evidence="5" id="KW-0808">Transferase</keyword>
<gene>
    <name evidence="5" type="primary">pseC</name>
    <name evidence="5" type="ORF">FHP91_13340</name>
</gene>
<feature type="modified residue" description="N6-(pyridoxal phosphate)lysine" evidence="3">
    <location>
        <position position="185"/>
    </location>
</feature>
<keyword evidence="6" id="KW-1185">Reference proteome</keyword>
<dbReference type="Gene3D" id="3.90.1150.10">
    <property type="entry name" value="Aspartate Aminotransferase, domain 1"/>
    <property type="match status" value="1"/>
</dbReference>
<dbReference type="Gene3D" id="3.40.640.10">
    <property type="entry name" value="Type I PLP-dependent aspartate aminotransferase-like (Major domain)"/>
    <property type="match status" value="1"/>
</dbReference>
<dbReference type="PANTHER" id="PTHR30244:SF34">
    <property type="entry name" value="DTDP-4-AMINO-4,6-DIDEOXYGALACTOSE TRANSAMINASE"/>
    <property type="match status" value="1"/>
</dbReference>
<comment type="similarity">
    <text evidence="1 4">Belongs to the DegT/DnrJ/EryC1 family.</text>
</comment>
<dbReference type="PANTHER" id="PTHR30244">
    <property type="entry name" value="TRANSAMINASE"/>
    <property type="match status" value="1"/>
</dbReference>
<dbReference type="GO" id="GO:0008483">
    <property type="term" value="F:transaminase activity"/>
    <property type="evidence" value="ECO:0007669"/>
    <property type="project" value="UniProtKB-KW"/>
</dbReference>